<gene>
    <name evidence="4" type="ORF">NITGR_250018</name>
</gene>
<dbReference type="SMART" id="SM00028">
    <property type="entry name" value="TPR"/>
    <property type="match status" value="3"/>
</dbReference>
<dbReference type="STRING" id="1266370.NITGR_250018"/>
<dbReference type="Pfam" id="PF13424">
    <property type="entry name" value="TPR_12"/>
    <property type="match status" value="1"/>
</dbReference>
<evidence type="ECO:0000313" key="4">
    <source>
        <dbReference type="EMBL" id="CCQ90105.1"/>
    </source>
</evidence>
<feature type="repeat" description="TPR" evidence="1">
    <location>
        <begin position="144"/>
        <end position="177"/>
    </location>
</feature>
<dbReference type="HOGENOM" id="CLU_1160117_0_0_0"/>
<evidence type="ECO:0000313" key="5">
    <source>
        <dbReference type="Proteomes" id="UP000011704"/>
    </source>
</evidence>
<dbReference type="PANTHER" id="PTHR19959">
    <property type="entry name" value="KINESIN LIGHT CHAIN"/>
    <property type="match status" value="1"/>
</dbReference>
<dbReference type="InParanoid" id="M1YHY5"/>
<dbReference type="PANTHER" id="PTHR19959:SF119">
    <property type="entry name" value="FUNGAL LIPASE-LIKE DOMAIN-CONTAINING PROTEIN"/>
    <property type="match status" value="1"/>
</dbReference>
<protein>
    <submittedName>
        <fullName evidence="4">Uncharacterized protein</fullName>
    </submittedName>
</protein>
<keyword evidence="3" id="KW-1133">Transmembrane helix</keyword>
<dbReference type="PROSITE" id="PS50005">
    <property type="entry name" value="TPR"/>
    <property type="match status" value="1"/>
</dbReference>
<dbReference type="OrthoDB" id="531301at2"/>
<evidence type="ECO:0000256" key="3">
    <source>
        <dbReference type="SAM" id="Phobius"/>
    </source>
</evidence>
<dbReference type="SUPFAM" id="SSF48452">
    <property type="entry name" value="TPR-like"/>
    <property type="match status" value="1"/>
</dbReference>
<dbReference type="Proteomes" id="UP000011704">
    <property type="component" value="Unassembled WGS sequence"/>
</dbReference>
<dbReference type="RefSeq" id="WP_005007282.1">
    <property type="nucleotide sequence ID" value="NZ_HG422173.1"/>
</dbReference>
<comment type="caution">
    <text evidence="4">The sequence shown here is derived from an EMBL/GenBank/DDBJ whole genome shotgun (WGS) entry which is preliminary data.</text>
</comment>
<proteinExistence type="predicted"/>
<organism evidence="4 5">
    <name type="scientific">Nitrospina gracilis (strain 3/211)</name>
    <dbReference type="NCBI Taxonomy" id="1266370"/>
    <lineage>
        <taxon>Bacteria</taxon>
        <taxon>Pseudomonadati</taxon>
        <taxon>Nitrospinota/Tectimicrobiota group</taxon>
        <taxon>Nitrospinota</taxon>
        <taxon>Nitrospinia</taxon>
        <taxon>Nitrospinales</taxon>
        <taxon>Nitrospinaceae</taxon>
        <taxon>Nitrospina</taxon>
    </lineage>
</organism>
<keyword evidence="3" id="KW-0472">Membrane</keyword>
<dbReference type="AlphaFoldDB" id="M1YHY5"/>
<keyword evidence="5" id="KW-1185">Reference proteome</keyword>
<feature type="transmembrane region" description="Helical" evidence="3">
    <location>
        <begin position="6"/>
        <end position="24"/>
    </location>
</feature>
<sequence>MTNLDTILSIIVGILIFGAAVYVFRTRKYEPPPDREQPPWEVPLQPGKPEPQFSAEDRKFFEEVLGVDVDEHREFLRPLAELEETQGVHFRDLYATNEDLARNFWEGVAHSYFEEKHFNQAAESYLKSLGFHLKHSTEETAETAQLRCNLGIALTETGRSGEAIHQFEKSLSFNNEHGGNNREVIAALLHNLGWAWETEGDNAKALDYYGRSLALCEEIGDEDGVENLKPKIQALQHEK</sequence>
<evidence type="ECO:0000256" key="2">
    <source>
        <dbReference type="SAM" id="MobiDB-lite"/>
    </source>
</evidence>
<dbReference type="Gene3D" id="1.25.40.10">
    <property type="entry name" value="Tetratricopeptide repeat domain"/>
    <property type="match status" value="1"/>
</dbReference>
<feature type="region of interest" description="Disordered" evidence="2">
    <location>
        <begin position="31"/>
        <end position="50"/>
    </location>
</feature>
<dbReference type="EMBL" id="CAQJ01000028">
    <property type="protein sequence ID" value="CCQ90105.1"/>
    <property type="molecule type" value="Genomic_DNA"/>
</dbReference>
<reference evidence="4 5" key="1">
    <citation type="journal article" date="2013" name="Front. Microbiol.">
        <title>The genome of Nitrospina gracilis illuminates the metabolism and evolution of the major marine nitrite oxidizer.</title>
        <authorList>
            <person name="Luecker S."/>
            <person name="Nowka B."/>
            <person name="Rattei T."/>
            <person name="Spieck E."/>
            <person name="and Daims H."/>
        </authorList>
    </citation>
    <scope>NUCLEOTIDE SEQUENCE [LARGE SCALE GENOMIC DNA]</scope>
    <source>
        <strain evidence="4 5">3/211</strain>
    </source>
</reference>
<keyword evidence="1" id="KW-0802">TPR repeat</keyword>
<evidence type="ECO:0000256" key="1">
    <source>
        <dbReference type="PROSITE-ProRule" id="PRU00339"/>
    </source>
</evidence>
<name>M1YHY5_NITG3</name>
<dbReference type="InterPro" id="IPR019734">
    <property type="entry name" value="TPR_rpt"/>
</dbReference>
<accession>M1YHY5</accession>
<keyword evidence="3" id="KW-0812">Transmembrane</keyword>
<dbReference type="InterPro" id="IPR011990">
    <property type="entry name" value="TPR-like_helical_dom_sf"/>
</dbReference>